<accession>A0A6M2DBV0</accession>
<evidence type="ECO:0000313" key="2">
    <source>
        <dbReference type="EMBL" id="NOV43579.1"/>
    </source>
</evidence>
<proteinExistence type="predicted"/>
<dbReference type="EMBL" id="GHWJ01010842">
    <property type="protein sequence ID" value="NOV43579.1"/>
    <property type="molecule type" value="Transcribed_RNA"/>
</dbReference>
<dbReference type="AlphaFoldDB" id="A0A6M2DBV0"/>
<feature type="signal peptide" evidence="1">
    <location>
        <begin position="1"/>
        <end position="19"/>
    </location>
</feature>
<organism evidence="2">
    <name type="scientific">Rhipicephalus microplus</name>
    <name type="common">Cattle tick</name>
    <name type="synonym">Boophilus microplus</name>
    <dbReference type="NCBI Taxonomy" id="6941"/>
    <lineage>
        <taxon>Eukaryota</taxon>
        <taxon>Metazoa</taxon>
        <taxon>Ecdysozoa</taxon>
        <taxon>Arthropoda</taxon>
        <taxon>Chelicerata</taxon>
        <taxon>Arachnida</taxon>
        <taxon>Acari</taxon>
        <taxon>Parasitiformes</taxon>
        <taxon>Ixodida</taxon>
        <taxon>Ixodoidea</taxon>
        <taxon>Ixodidae</taxon>
        <taxon>Rhipicephalinae</taxon>
        <taxon>Rhipicephalus</taxon>
        <taxon>Boophilus</taxon>
    </lineage>
</organism>
<name>A0A6M2DBV0_RHIMP</name>
<keyword evidence="1" id="KW-0732">Signal</keyword>
<protein>
    <submittedName>
        <fullName evidence="2">Putative secreted protein</fullName>
    </submittedName>
</protein>
<evidence type="ECO:0000256" key="1">
    <source>
        <dbReference type="SAM" id="SignalP"/>
    </source>
</evidence>
<feature type="chain" id="PRO_5026670208" evidence="1">
    <location>
        <begin position="20"/>
        <end position="69"/>
    </location>
</feature>
<reference evidence="2" key="1">
    <citation type="submission" date="2019-09" db="EMBL/GenBank/DDBJ databases">
        <title>Organ-specific transcriptomic study of the physiology of the cattle tick, Rhipicephalus microplus.</title>
        <authorList>
            <person name="Tirloni L."/>
            <person name="Braz G."/>
            <person name="Gandara A.C.P."/>
            <person name="Sabadin G.A."/>
            <person name="da Silva R.M."/>
            <person name="Guizzo M.G."/>
            <person name="Machado J.A."/>
            <person name="Costa E.P."/>
            <person name="Gomes H.F."/>
            <person name="Moraes J."/>
            <person name="Mota M.B.S."/>
            <person name="Mesquita R.D."/>
            <person name="Alvarenga P.H."/>
            <person name="Alves F."/>
            <person name="Seixas A."/>
            <person name="da Fonseca R.N."/>
            <person name="Fogaca A."/>
            <person name="Logullo C."/>
            <person name="Tanaka A."/>
            <person name="Daffre S."/>
            <person name="Termignoni C."/>
            <person name="Vaz I.S.Jr."/>
            <person name="Oliveira P.L."/>
            <person name="Ribeiro J.M."/>
        </authorList>
    </citation>
    <scope>NUCLEOTIDE SEQUENCE</scope>
    <source>
        <strain evidence="2">Porto Alegre</strain>
    </source>
</reference>
<sequence length="69" mass="8186">MFCFFFFFFSSFFIFLCGALPVAALRLLHWMTNQSNVMNYIAFQWNQSLSIASSWNIFSEFGLNTQKYL</sequence>